<evidence type="ECO:0000313" key="1">
    <source>
        <dbReference type="EMBL" id="GIZ03644.1"/>
    </source>
</evidence>
<keyword evidence="2" id="KW-1185">Reference proteome</keyword>
<gene>
    <name evidence="1" type="ORF">CEXT_481511</name>
</gene>
<comment type="caution">
    <text evidence="1">The sequence shown here is derived from an EMBL/GenBank/DDBJ whole genome shotgun (WGS) entry which is preliminary data.</text>
</comment>
<dbReference type="AlphaFoldDB" id="A0AAV4YB10"/>
<reference evidence="1 2" key="1">
    <citation type="submission" date="2021-06" db="EMBL/GenBank/DDBJ databases">
        <title>Caerostris extrusa draft genome.</title>
        <authorList>
            <person name="Kono N."/>
            <person name="Arakawa K."/>
        </authorList>
    </citation>
    <scope>NUCLEOTIDE SEQUENCE [LARGE SCALE GENOMIC DNA]</scope>
</reference>
<accession>A0AAV4YB10</accession>
<dbReference type="Proteomes" id="UP001054945">
    <property type="component" value="Unassembled WGS sequence"/>
</dbReference>
<organism evidence="1 2">
    <name type="scientific">Caerostris extrusa</name>
    <name type="common">Bark spider</name>
    <name type="synonym">Caerostris bankana</name>
    <dbReference type="NCBI Taxonomy" id="172846"/>
    <lineage>
        <taxon>Eukaryota</taxon>
        <taxon>Metazoa</taxon>
        <taxon>Ecdysozoa</taxon>
        <taxon>Arthropoda</taxon>
        <taxon>Chelicerata</taxon>
        <taxon>Arachnida</taxon>
        <taxon>Araneae</taxon>
        <taxon>Araneomorphae</taxon>
        <taxon>Entelegynae</taxon>
        <taxon>Araneoidea</taxon>
        <taxon>Araneidae</taxon>
        <taxon>Caerostris</taxon>
    </lineage>
</organism>
<evidence type="ECO:0000313" key="2">
    <source>
        <dbReference type="Proteomes" id="UP001054945"/>
    </source>
</evidence>
<name>A0AAV4YB10_CAEEX</name>
<protein>
    <submittedName>
        <fullName evidence="1">Uncharacterized protein</fullName>
    </submittedName>
</protein>
<dbReference type="EMBL" id="BPLR01001633">
    <property type="protein sequence ID" value="GIZ03644.1"/>
    <property type="molecule type" value="Genomic_DNA"/>
</dbReference>
<proteinExistence type="predicted"/>
<sequence>MMEMDMPVDCSSPEGVPSLGAEANVSTNVPKKSFLKGYVSAYAAPTTKNYAPHHPQFVDVANVSPSKCNDGLLLGRSPLFIGQVSSARLPPLLMSPEKNL</sequence>